<dbReference type="OMA" id="ISHNFNA"/>
<dbReference type="InterPro" id="IPR032867">
    <property type="entry name" value="DYW_dom"/>
</dbReference>
<keyword evidence="4" id="KW-1185">Reference proteome</keyword>
<evidence type="ECO:0000256" key="1">
    <source>
        <dbReference type="ARBA" id="ARBA00006643"/>
    </source>
</evidence>
<name>A0A103XYW7_CYNCS</name>
<reference evidence="3 4" key="1">
    <citation type="journal article" date="2016" name="Sci. Rep.">
        <title>The genome sequence of the outbreeding globe artichoke constructed de novo incorporating a phase-aware low-pass sequencing strategy of F1 progeny.</title>
        <authorList>
            <person name="Scaglione D."/>
            <person name="Reyes-Chin-Wo S."/>
            <person name="Acquadro A."/>
            <person name="Froenicke L."/>
            <person name="Portis E."/>
            <person name="Beitel C."/>
            <person name="Tirone M."/>
            <person name="Mauro R."/>
            <person name="Lo Monaco A."/>
            <person name="Mauromicale G."/>
            <person name="Faccioli P."/>
            <person name="Cattivelli L."/>
            <person name="Rieseberg L."/>
            <person name="Michelmore R."/>
            <person name="Lanteri S."/>
        </authorList>
    </citation>
    <scope>NUCLEOTIDE SEQUENCE [LARGE SCALE GENOMIC DNA]</scope>
    <source>
        <strain evidence="3">2C</strain>
    </source>
</reference>
<dbReference type="Pfam" id="PF14432">
    <property type="entry name" value="DYW_deaminase"/>
    <property type="match status" value="1"/>
</dbReference>
<dbReference type="STRING" id="59895.A0A103XYW7"/>
<evidence type="ECO:0000259" key="2">
    <source>
        <dbReference type="Pfam" id="PF14432"/>
    </source>
</evidence>
<comment type="similarity">
    <text evidence="1">Belongs to the PPR family. PCMP-H subfamily.</text>
</comment>
<proteinExistence type="inferred from homology"/>
<accession>A0A103XYW7</accession>
<feature type="domain" description="DYW" evidence="2">
    <location>
        <begin position="78"/>
        <end position="169"/>
    </location>
</feature>
<dbReference type="AlphaFoldDB" id="A0A103XYW7"/>
<dbReference type="Gramene" id="KVH99424">
    <property type="protein sequence ID" value="KVH99424"/>
    <property type="gene ID" value="Ccrd_022341"/>
</dbReference>
<sequence length="169" mass="19088">MPFLQLELIVGSMLRGCAGLKSLSAGQQVHAYAIKSGVEIYVVVGSSLAHMYMKSTRRRGGDQRKSQKLTAEMKLLDYKPDTGSILHDMNLEEKEDDLVHHSEKLAIAFALMNTPDCFPIRVMKSLRVCNDCHVAIKYISAIRNQEIIVRDASRFHHFKQGQCSCGDYW</sequence>
<dbReference type="GO" id="GO:0008270">
    <property type="term" value="F:zinc ion binding"/>
    <property type="evidence" value="ECO:0007669"/>
    <property type="project" value="InterPro"/>
</dbReference>
<evidence type="ECO:0000313" key="3">
    <source>
        <dbReference type="EMBL" id="KVH99424.1"/>
    </source>
</evidence>
<dbReference type="Proteomes" id="UP000243975">
    <property type="component" value="Unassembled WGS sequence"/>
</dbReference>
<protein>
    <recommendedName>
        <fullName evidence="2">DYW domain-containing protein</fullName>
    </recommendedName>
</protein>
<organism evidence="3 4">
    <name type="scientific">Cynara cardunculus var. scolymus</name>
    <name type="common">Globe artichoke</name>
    <name type="synonym">Cynara scolymus</name>
    <dbReference type="NCBI Taxonomy" id="59895"/>
    <lineage>
        <taxon>Eukaryota</taxon>
        <taxon>Viridiplantae</taxon>
        <taxon>Streptophyta</taxon>
        <taxon>Embryophyta</taxon>
        <taxon>Tracheophyta</taxon>
        <taxon>Spermatophyta</taxon>
        <taxon>Magnoliopsida</taxon>
        <taxon>eudicotyledons</taxon>
        <taxon>Gunneridae</taxon>
        <taxon>Pentapetalae</taxon>
        <taxon>asterids</taxon>
        <taxon>campanulids</taxon>
        <taxon>Asterales</taxon>
        <taxon>Asteraceae</taxon>
        <taxon>Carduoideae</taxon>
        <taxon>Cardueae</taxon>
        <taxon>Carduinae</taxon>
        <taxon>Cynara</taxon>
    </lineage>
</organism>
<evidence type="ECO:0000313" key="4">
    <source>
        <dbReference type="Proteomes" id="UP000243975"/>
    </source>
</evidence>
<dbReference type="EMBL" id="LEKV01003556">
    <property type="protein sequence ID" value="KVH99424.1"/>
    <property type="molecule type" value="Genomic_DNA"/>
</dbReference>
<comment type="caution">
    <text evidence="3">The sequence shown here is derived from an EMBL/GenBank/DDBJ whole genome shotgun (WGS) entry which is preliminary data.</text>
</comment>
<gene>
    <name evidence="3" type="ORF">Ccrd_022341</name>
</gene>